<dbReference type="GO" id="GO:0003700">
    <property type="term" value="F:DNA-binding transcription factor activity"/>
    <property type="evidence" value="ECO:0007669"/>
    <property type="project" value="TreeGrafter"/>
</dbReference>
<gene>
    <name evidence="6" type="ORF">BJ971_003888</name>
</gene>
<dbReference type="EMBL" id="JACHNH010000001">
    <property type="protein sequence ID" value="MBB4763332.1"/>
    <property type="molecule type" value="Genomic_DNA"/>
</dbReference>
<dbReference type="PROSITE" id="PS01081">
    <property type="entry name" value="HTH_TETR_1"/>
    <property type="match status" value="1"/>
</dbReference>
<dbReference type="InterPro" id="IPR050109">
    <property type="entry name" value="HTH-type_TetR-like_transc_reg"/>
</dbReference>
<feature type="domain" description="HTH tetR-type" evidence="5">
    <location>
        <begin position="17"/>
        <end position="77"/>
    </location>
</feature>
<keyword evidence="7" id="KW-1185">Reference proteome</keyword>
<keyword evidence="2 4" id="KW-0238">DNA-binding</keyword>
<keyword evidence="1" id="KW-0805">Transcription regulation</keyword>
<protein>
    <submittedName>
        <fullName evidence="6">AcrR family transcriptional regulator</fullName>
    </submittedName>
</protein>
<keyword evidence="3" id="KW-0804">Transcription</keyword>
<evidence type="ECO:0000256" key="3">
    <source>
        <dbReference type="ARBA" id="ARBA00023163"/>
    </source>
</evidence>
<dbReference type="PANTHER" id="PTHR30055:SF234">
    <property type="entry name" value="HTH-TYPE TRANSCRIPTIONAL REGULATOR BETI"/>
    <property type="match status" value="1"/>
</dbReference>
<evidence type="ECO:0000256" key="2">
    <source>
        <dbReference type="ARBA" id="ARBA00023125"/>
    </source>
</evidence>
<dbReference type="SUPFAM" id="SSF46689">
    <property type="entry name" value="Homeodomain-like"/>
    <property type="match status" value="1"/>
</dbReference>
<evidence type="ECO:0000313" key="6">
    <source>
        <dbReference type="EMBL" id="MBB4763332.1"/>
    </source>
</evidence>
<comment type="caution">
    <text evidence="6">The sequence shown here is derived from an EMBL/GenBank/DDBJ whole genome shotgun (WGS) entry which is preliminary data.</text>
</comment>
<dbReference type="Pfam" id="PF21351">
    <property type="entry name" value="TetR_C_41"/>
    <property type="match status" value="1"/>
</dbReference>
<evidence type="ECO:0000259" key="5">
    <source>
        <dbReference type="PROSITE" id="PS50977"/>
    </source>
</evidence>
<organism evidence="6 7">
    <name type="scientific">Actinoplanes digitatis</name>
    <dbReference type="NCBI Taxonomy" id="1868"/>
    <lineage>
        <taxon>Bacteria</taxon>
        <taxon>Bacillati</taxon>
        <taxon>Actinomycetota</taxon>
        <taxon>Actinomycetes</taxon>
        <taxon>Micromonosporales</taxon>
        <taxon>Micromonosporaceae</taxon>
        <taxon>Actinoplanes</taxon>
    </lineage>
</organism>
<dbReference type="InterPro" id="IPR009057">
    <property type="entry name" value="Homeodomain-like_sf"/>
</dbReference>
<sequence>MTATAGATSRTQKERSDATISLLLTVAREIFGRDGYAATSLTVVVEEAGVTKGALYHHFKSKQDLFRAVYEAEGERLSRIVTGAYRDEPDQWEAFHKGVAAFLEALLDPWAQRIMLTDAPGALGMPAIWDNLTTGGFTAQIRQGLERAAGAGLISRAPTAATPHLIYGAVCSAAQLIARSDDQRATFEDSAAGLRLMLDALAGR</sequence>
<name>A0A7W7HYV3_9ACTN</name>
<accession>A0A7W7HYV3</accession>
<dbReference type="InterPro" id="IPR001647">
    <property type="entry name" value="HTH_TetR"/>
</dbReference>
<dbReference type="GO" id="GO:0000976">
    <property type="term" value="F:transcription cis-regulatory region binding"/>
    <property type="evidence" value="ECO:0007669"/>
    <property type="project" value="TreeGrafter"/>
</dbReference>
<dbReference type="InterPro" id="IPR049484">
    <property type="entry name" value="Rv0078-like_C"/>
</dbReference>
<dbReference type="Pfam" id="PF00440">
    <property type="entry name" value="TetR_N"/>
    <property type="match status" value="1"/>
</dbReference>
<evidence type="ECO:0000313" key="7">
    <source>
        <dbReference type="Proteomes" id="UP000578112"/>
    </source>
</evidence>
<reference evidence="6 7" key="1">
    <citation type="submission" date="2020-08" db="EMBL/GenBank/DDBJ databases">
        <title>Sequencing the genomes of 1000 actinobacteria strains.</title>
        <authorList>
            <person name="Klenk H.-P."/>
        </authorList>
    </citation>
    <scope>NUCLEOTIDE SEQUENCE [LARGE SCALE GENOMIC DNA]</scope>
    <source>
        <strain evidence="6 7">DSM 43149</strain>
    </source>
</reference>
<evidence type="ECO:0000256" key="4">
    <source>
        <dbReference type="PROSITE-ProRule" id="PRU00335"/>
    </source>
</evidence>
<dbReference type="Gene3D" id="1.10.357.10">
    <property type="entry name" value="Tetracycline Repressor, domain 2"/>
    <property type="match status" value="1"/>
</dbReference>
<dbReference type="PROSITE" id="PS50977">
    <property type="entry name" value="HTH_TETR_2"/>
    <property type="match status" value="1"/>
</dbReference>
<dbReference type="AlphaFoldDB" id="A0A7W7HYV3"/>
<proteinExistence type="predicted"/>
<evidence type="ECO:0000256" key="1">
    <source>
        <dbReference type="ARBA" id="ARBA00023015"/>
    </source>
</evidence>
<dbReference type="InterPro" id="IPR023772">
    <property type="entry name" value="DNA-bd_HTH_TetR-type_CS"/>
</dbReference>
<feature type="DNA-binding region" description="H-T-H motif" evidence="4">
    <location>
        <begin position="40"/>
        <end position="59"/>
    </location>
</feature>
<dbReference type="PANTHER" id="PTHR30055">
    <property type="entry name" value="HTH-TYPE TRANSCRIPTIONAL REGULATOR RUTR"/>
    <property type="match status" value="1"/>
</dbReference>
<dbReference type="Proteomes" id="UP000578112">
    <property type="component" value="Unassembled WGS sequence"/>
</dbReference>
<dbReference type="PRINTS" id="PR00455">
    <property type="entry name" value="HTHTETR"/>
</dbReference>
<dbReference type="RefSeq" id="WP_184994668.1">
    <property type="nucleotide sequence ID" value="NZ_BOMK01000010.1"/>
</dbReference>